<dbReference type="SUPFAM" id="SSF53448">
    <property type="entry name" value="Nucleotide-diphospho-sugar transferases"/>
    <property type="match status" value="1"/>
</dbReference>
<dbReference type="OrthoDB" id="9788101at2"/>
<dbReference type="CDD" id="cd06433">
    <property type="entry name" value="GT_2_WfgS_like"/>
    <property type="match status" value="1"/>
</dbReference>
<evidence type="ECO:0000313" key="2">
    <source>
        <dbReference type="EMBL" id="SFD55595.1"/>
    </source>
</evidence>
<evidence type="ECO:0000313" key="3">
    <source>
        <dbReference type="Proteomes" id="UP000198598"/>
    </source>
</evidence>
<dbReference type="Pfam" id="PF00535">
    <property type="entry name" value="Glycos_transf_2"/>
    <property type="match status" value="1"/>
</dbReference>
<gene>
    <name evidence="2" type="ORF">SAMN05216167_105402</name>
</gene>
<accession>A0A1I1TAI2</accession>
<protein>
    <submittedName>
        <fullName evidence="2">Glycosyltransferase involved in cell wall bisynthesis</fullName>
    </submittedName>
</protein>
<dbReference type="InterPro" id="IPR029044">
    <property type="entry name" value="Nucleotide-diphossugar_trans"/>
</dbReference>
<dbReference type="PANTHER" id="PTHR22916:SF67">
    <property type="entry name" value="COLANIC ACID BIOSYNTHESIS GLYCOSYL TRANSFERASE WCAE-RELATED"/>
    <property type="match status" value="1"/>
</dbReference>
<dbReference type="InterPro" id="IPR001173">
    <property type="entry name" value="Glyco_trans_2-like"/>
</dbReference>
<dbReference type="EMBL" id="FOLQ01000005">
    <property type="protein sequence ID" value="SFD55595.1"/>
    <property type="molecule type" value="Genomic_DNA"/>
</dbReference>
<dbReference type="RefSeq" id="WP_093827964.1">
    <property type="nucleotide sequence ID" value="NZ_FOLQ01000005.1"/>
</dbReference>
<dbReference type="PANTHER" id="PTHR22916">
    <property type="entry name" value="GLYCOSYLTRANSFERASE"/>
    <property type="match status" value="1"/>
</dbReference>
<reference evidence="2 3" key="1">
    <citation type="submission" date="2016-10" db="EMBL/GenBank/DDBJ databases">
        <authorList>
            <person name="de Groot N.N."/>
        </authorList>
    </citation>
    <scope>NUCLEOTIDE SEQUENCE [LARGE SCALE GENOMIC DNA]</scope>
    <source>
        <strain evidence="2 3">DSM 26130</strain>
    </source>
</reference>
<proteinExistence type="predicted"/>
<name>A0A1I1TAI2_9BACT</name>
<sequence length="267" mass="30359">MNNPLISVITVVFNAGSTLEFTLKSVLSQDKDLFDYWIIDGGSTDGSIDIIRKYESQLAGWISEPDKGIFDAMNKGIDKAKGDWLFFLGADDILPTDVFAKIAPYLQPNLAVVYGNVLLDNGAIFRSHIGIRCLFENRLHHQSAFYHKRLFDDFRYNQKFKSAADYELTLRIYSQKQPSLFIPYIISIFSTEGYSSSAGVGVKAGITDANNIRRIYLKNSFINFVLSISLKLYYPYMHTRGKLIAKLRKVLKMERIKPNLKNVQDGI</sequence>
<dbReference type="Proteomes" id="UP000198598">
    <property type="component" value="Unassembled WGS sequence"/>
</dbReference>
<feature type="domain" description="Glycosyltransferase 2-like" evidence="1">
    <location>
        <begin position="7"/>
        <end position="146"/>
    </location>
</feature>
<organism evidence="2 3">
    <name type="scientific">Spirosoma endophyticum</name>
    <dbReference type="NCBI Taxonomy" id="662367"/>
    <lineage>
        <taxon>Bacteria</taxon>
        <taxon>Pseudomonadati</taxon>
        <taxon>Bacteroidota</taxon>
        <taxon>Cytophagia</taxon>
        <taxon>Cytophagales</taxon>
        <taxon>Cytophagaceae</taxon>
        <taxon>Spirosoma</taxon>
    </lineage>
</organism>
<keyword evidence="2" id="KW-0808">Transferase</keyword>
<dbReference type="AlphaFoldDB" id="A0A1I1TAI2"/>
<keyword evidence="3" id="KW-1185">Reference proteome</keyword>
<dbReference type="Gene3D" id="3.90.550.10">
    <property type="entry name" value="Spore Coat Polysaccharide Biosynthesis Protein SpsA, Chain A"/>
    <property type="match status" value="1"/>
</dbReference>
<dbReference type="GO" id="GO:0016758">
    <property type="term" value="F:hexosyltransferase activity"/>
    <property type="evidence" value="ECO:0007669"/>
    <property type="project" value="UniProtKB-ARBA"/>
</dbReference>
<dbReference type="STRING" id="662367.SAMN05216167_105402"/>
<evidence type="ECO:0000259" key="1">
    <source>
        <dbReference type="Pfam" id="PF00535"/>
    </source>
</evidence>